<dbReference type="Proteomes" id="UP000008782">
    <property type="component" value="Unassembled WGS sequence"/>
</dbReference>
<name>E3QRT7_COLGM</name>
<evidence type="ECO:0000313" key="4">
    <source>
        <dbReference type="Proteomes" id="UP000008782"/>
    </source>
</evidence>
<dbReference type="eggNOG" id="ENOG502RS7C">
    <property type="taxonomic scope" value="Eukaryota"/>
</dbReference>
<dbReference type="STRING" id="645133.E3QRT7"/>
<dbReference type="Pfam" id="PF25485">
    <property type="entry name" value="DUF7908"/>
    <property type="match status" value="1"/>
</dbReference>
<dbReference type="EMBL" id="GG697372">
    <property type="protein sequence ID" value="EFQ33575.1"/>
    <property type="molecule type" value="Genomic_DNA"/>
</dbReference>
<evidence type="ECO:0000313" key="3">
    <source>
        <dbReference type="EMBL" id="EFQ33575.1"/>
    </source>
</evidence>
<accession>E3QRT7</accession>
<organism evidence="4">
    <name type="scientific">Colletotrichum graminicola (strain M1.001 / M2 / FGSC 10212)</name>
    <name type="common">Maize anthracnose fungus</name>
    <name type="synonym">Glomerella graminicola</name>
    <dbReference type="NCBI Taxonomy" id="645133"/>
    <lineage>
        <taxon>Eukaryota</taxon>
        <taxon>Fungi</taxon>
        <taxon>Dikarya</taxon>
        <taxon>Ascomycota</taxon>
        <taxon>Pezizomycotina</taxon>
        <taxon>Sordariomycetes</taxon>
        <taxon>Hypocreomycetidae</taxon>
        <taxon>Glomerellales</taxon>
        <taxon>Glomerellaceae</taxon>
        <taxon>Colletotrichum</taxon>
        <taxon>Colletotrichum graminicola species complex</taxon>
    </lineage>
</organism>
<gene>
    <name evidence="3" type="ORF">GLRG_08504</name>
</gene>
<feature type="domain" description="DUF7908" evidence="2">
    <location>
        <begin position="138"/>
        <end position="257"/>
    </location>
</feature>
<protein>
    <recommendedName>
        <fullName evidence="2">DUF7908 domain-containing protein</fullName>
    </recommendedName>
</protein>
<feature type="chain" id="PRO_5003180722" description="DUF7908 domain-containing protein" evidence="1">
    <location>
        <begin position="21"/>
        <end position="378"/>
    </location>
</feature>
<evidence type="ECO:0000256" key="1">
    <source>
        <dbReference type="SAM" id="SignalP"/>
    </source>
</evidence>
<dbReference type="AlphaFoldDB" id="E3QRT7"/>
<reference evidence="4" key="1">
    <citation type="journal article" date="2012" name="Nat. Genet.">
        <title>Lifestyle transitions in plant pathogenic Colletotrichum fungi deciphered by genome and transcriptome analyses.</title>
        <authorList>
            <person name="O'Connell R.J."/>
            <person name="Thon M.R."/>
            <person name="Hacquard S."/>
            <person name="Amyotte S.G."/>
            <person name="Kleemann J."/>
            <person name="Torres M.F."/>
            <person name="Damm U."/>
            <person name="Buiate E.A."/>
            <person name="Epstein L."/>
            <person name="Alkan N."/>
            <person name="Altmueller J."/>
            <person name="Alvarado-Balderrama L."/>
            <person name="Bauser C.A."/>
            <person name="Becker C."/>
            <person name="Birren B.W."/>
            <person name="Chen Z."/>
            <person name="Choi J."/>
            <person name="Crouch J.A."/>
            <person name="Duvick J.P."/>
            <person name="Farman M.A."/>
            <person name="Gan P."/>
            <person name="Heiman D."/>
            <person name="Henrissat B."/>
            <person name="Howard R.J."/>
            <person name="Kabbage M."/>
            <person name="Koch C."/>
            <person name="Kracher B."/>
            <person name="Kubo Y."/>
            <person name="Law A.D."/>
            <person name="Lebrun M.-H."/>
            <person name="Lee Y.-H."/>
            <person name="Miyara I."/>
            <person name="Moore N."/>
            <person name="Neumann U."/>
            <person name="Nordstroem K."/>
            <person name="Panaccione D.G."/>
            <person name="Panstruga R."/>
            <person name="Place M."/>
            <person name="Proctor R.H."/>
            <person name="Prusky D."/>
            <person name="Rech G."/>
            <person name="Reinhardt R."/>
            <person name="Rollins J.A."/>
            <person name="Rounsley S."/>
            <person name="Schardl C.L."/>
            <person name="Schwartz D.C."/>
            <person name="Shenoy N."/>
            <person name="Shirasu K."/>
            <person name="Sikhakolli U.R."/>
            <person name="Stueber K."/>
            <person name="Sukno S.A."/>
            <person name="Sweigard J.A."/>
            <person name="Takano Y."/>
            <person name="Takahara H."/>
            <person name="Trail F."/>
            <person name="van der Does H.C."/>
            <person name="Voll L.M."/>
            <person name="Will I."/>
            <person name="Young S."/>
            <person name="Zeng Q."/>
            <person name="Zhang J."/>
            <person name="Zhou S."/>
            <person name="Dickman M.B."/>
            <person name="Schulze-Lefert P."/>
            <person name="Ver Loren van Themaat E."/>
            <person name="Ma L.-J."/>
            <person name="Vaillancourt L.J."/>
        </authorList>
    </citation>
    <scope>NUCLEOTIDE SEQUENCE [LARGE SCALE GENOMIC DNA]</scope>
    <source>
        <strain evidence="4">M1.001 / M2 / FGSC 10212</strain>
    </source>
</reference>
<dbReference type="HOGENOM" id="CLU_731606_0_0_1"/>
<feature type="signal peptide" evidence="1">
    <location>
        <begin position="1"/>
        <end position="20"/>
    </location>
</feature>
<evidence type="ECO:0000259" key="2">
    <source>
        <dbReference type="Pfam" id="PF25485"/>
    </source>
</evidence>
<proteinExistence type="predicted"/>
<dbReference type="VEuPathDB" id="FungiDB:GLRG_08504"/>
<sequence length="378" mass="40984">MAKRHALLFLLSLISRTGDAATFGPAELARALPETYCFTYLSTFLELASLPTAAIPPGATVTVIGGSTVTIPSVIGGTTVDVPGPGATTTVSGAGTTVTVTGAETTVRPSPSASARAVSVPIIFFVNAAPATNRGPQKQGLQKRDYGGFLNNEVANNRGSCDFASNFTISALGQLLEAGNPVFYIPGETFKEMRSAGVPPPNAITGTFDNNNGVLRIVNPELPNGEANFCQVLTGQVYLTFNSTGPPGCQPVLLYAYNLFRLTPPLPPPLSLPGDIRILNRYIYIYILNRGIYIYLLNSGIFINRNIYLNRGVYINTGIYINRGIYINTDIFIHILSRDIFINILNRNIHIICYAYNDECCRVLIRQIALLYQMDARF</sequence>
<dbReference type="RefSeq" id="XP_008097595.1">
    <property type="nucleotide sequence ID" value="XM_008099404.1"/>
</dbReference>
<dbReference type="GeneID" id="24413869"/>
<dbReference type="InterPro" id="IPR057230">
    <property type="entry name" value="DUF7908"/>
</dbReference>
<dbReference type="OrthoDB" id="3563678at2759"/>
<keyword evidence="4" id="KW-1185">Reference proteome</keyword>
<keyword evidence="1" id="KW-0732">Signal</keyword>